<feature type="non-terminal residue" evidence="2">
    <location>
        <position position="31"/>
    </location>
</feature>
<evidence type="ECO:0000256" key="1">
    <source>
        <dbReference type="SAM" id="MobiDB-lite"/>
    </source>
</evidence>
<organism evidence="2">
    <name type="scientific">marine sediment metagenome</name>
    <dbReference type="NCBI Taxonomy" id="412755"/>
    <lineage>
        <taxon>unclassified sequences</taxon>
        <taxon>metagenomes</taxon>
        <taxon>ecological metagenomes</taxon>
    </lineage>
</organism>
<comment type="caution">
    <text evidence="2">The sequence shown here is derived from an EMBL/GenBank/DDBJ whole genome shotgun (WGS) entry which is preliminary data.</text>
</comment>
<dbReference type="EMBL" id="BARV01027921">
    <property type="protein sequence ID" value="GAI42750.1"/>
    <property type="molecule type" value="Genomic_DNA"/>
</dbReference>
<proteinExistence type="predicted"/>
<feature type="region of interest" description="Disordered" evidence="1">
    <location>
        <begin position="1"/>
        <end position="31"/>
    </location>
</feature>
<sequence length="31" mass="3371">MYVPGEKNIVGPSQRSGRTALQEKQLIEGSP</sequence>
<gene>
    <name evidence="2" type="ORF">S06H3_44829</name>
</gene>
<dbReference type="AlphaFoldDB" id="X1PUG4"/>
<evidence type="ECO:0000313" key="2">
    <source>
        <dbReference type="EMBL" id="GAI42750.1"/>
    </source>
</evidence>
<protein>
    <submittedName>
        <fullName evidence="2">Uncharacterized protein</fullName>
    </submittedName>
</protein>
<reference evidence="2" key="1">
    <citation type="journal article" date="2014" name="Front. Microbiol.">
        <title>High frequency of phylogenetically diverse reductive dehalogenase-homologous genes in deep subseafloor sedimentary metagenomes.</title>
        <authorList>
            <person name="Kawai M."/>
            <person name="Futagami T."/>
            <person name="Toyoda A."/>
            <person name="Takaki Y."/>
            <person name="Nishi S."/>
            <person name="Hori S."/>
            <person name="Arai W."/>
            <person name="Tsubouchi T."/>
            <person name="Morono Y."/>
            <person name="Uchiyama I."/>
            <person name="Ito T."/>
            <person name="Fujiyama A."/>
            <person name="Inagaki F."/>
            <person name="Takami H."/>
        </authorList>
    </citation>
    <scope>NUCLEOTIDE SEQUENCE</scope>
    <source>
        <strain evidence="2">Expedition CK06-06</strain>
    </source>
</reference>
<accession>X1PUG4</accession>
<name>X1PUG4_9ZZZZ</name>